<protein>
    <submittedName>
        <fullName evidence="1">Uncharacterized protein</fullName>
    </submittedName>
</protein>
<organism evidence="1 2">
    <name type="scientific">Nocardia niwae</name>
    <dbReference type="NCBI Taxonomy" id="626084"/>
    <lineage>
        <taxon>Bacteria</taxon>
        <taxon>Bacillati</taxon>
        <taxon>Actinomycetota</taxon>
        <taxon>Actinomycetes</taxon>
        <taxon>Mycobacteriales</taxon>
        <taxon>Nocardiaceae</taxon>
        <taxon>Nocardia</taxon>
    </lineage>
</organism>
<accession>A0ABV2X7W9</accession>
<dbReference type="RefSeq" id="WP_357805448.1">
    <property type="nucleotide sequence ID" value="NZ_JBEYBM010000011.1"/>
</dbReference>
<dbReference type="EMBL" id="JBEYBR010000017">
    <property type="protein sequence ID" value="MEU2121986.1"/>
    <property type="molecule type" value="Genomic_DNA"/>
</dbReference>
<evidence type="ECO:0000313" key="1">
    <source>
        <dbReference type="EMBL" id="MEU2121986.1"/>
    </source>
</evidence>
<gene>
    <name evidence="1" type="ORF">ABZ507_09125</name>
</gene>
<comment type="caution">
    <text evidence="1">The sequence shown here is derived from an EMBL/GenBank/DDBJ whole genome shotgun (WGS) entry which is preliminary data.</text>
</comment>
<keyword evidence="2" id="KW-1185">Reference proteome</keyword>
<proteinExistence type="predicted"/>
<evidence type="ECO:0000313" key="2">
    <source>
        <dbReference type="Proteomes" id="UP001550535"/>
    </source>
</evidence>
<name>A0ABV2X7W9_9NOCA</name>
<dbReference type="Proteomes" id="UP001550535">
    <property type="component" value="Unassembled WGS sequence"/>
</dbReference>
<sequence length="216" mass="23488">MTSPTSMRARAVLFQNAPHDAAVDELAECLHERGAERLALRRAPGVASMLGSAALREVAETIDGLLEVDLGSVAIEGWRRYDRLRRAAMRTRAGGAEQVTLFEHEITQSYRPCLDVTVDENPVGEFTIEICVAIRLQPLAATVRNGMLMALGPGDCTVTVSIGAPELGPILKRERTLHTATMIDLRWPIPLVEQPPVTPGGHVPMVRLPQSRWAGG</sequence>
<reference evidence="1 2" key="1">
    <citation type="submission" date="2024-06" db="EMBL/GenBank/DDBJ databases">
        <title>The Natural Products Discovery Center: Release of the First 8490 Sequenced Strains for Exploring Actinobacteria Biosynthetic Diversity.</title>
        <authorList>
            <person name="Kalkreuter E."/>
            <person name="Kautsar S.A."/>
            <person name="Yang D."/>
            <person name="Bader C.D."/>
            <person name="Teijaro C.N."/>
            <person name="Fluegel L."/>
            <person name="Davis C.M."/>
            <person name="Simpson J.R."/>
            <person name="Lauterbach L."/>
            <person name="Steele A.D."/>
            <person name="Gui C."/>
            <person name="Meng S."/>
            <person name="Li G."/>
            <person name="Viehrig K."/>
            <person name="Ye F."/>
            <person name="Su P."/>
            <person name="Kiefer A.F."/>
            <person name="Nichols A."/>
            <person name="Cepeda A.J."/>
            <person name="Yan W."/>
            <person name="Fan B."/>
            <person name="Jiang Y."/>
            <person name="Adhikari A."/>
            <person name="Zheng C.-J."/>
            <person name="Schuster L."/>
            <person name="Cowan T.M."/>
            <person name="Smanski M.J."/>
            <person name="Chevrette M.G."/>
            <person name="De Carvalho L.P.S."/>
            <person name="Shen B."/>
        </authorList>
    </citation>
    <scope>NUCLEOTIDE SEQUENCE [LARGE SCALE GENOMIC DNA]</scope>
    <source>
        <strain evidence="1 2">NPDC019434</strain>
    </source>
</reference>